<organism evidence="2 3">
    <name type="scientific">Coprobacillus cateniformis</name>
    <dbReference type="NCBI Taxonomy" id="100884"/>
    <lineage>
        <taxon>Bacteria</taxon>
        <taxon>Bacillati</taxon>
        <taxon>Bacillota</taxon>
        <taxon>Erysipelotrichia</taxon>
        <taxon>Erysipelotrichales</taxon>
        <taxon>Coprobacillaceae</taxon>
        <taxon>Coprobacillus</taxon>
    </lineage>
</organism>
<dbReference type="OrthoDB" id="1644644at2"/>
<feature type="transmembrane region" description="Helical" evidence="1">
    <location>
        <begin position="42"/>
        <end position="60"/>
    </location>
</feature>
<dbReference type="STRING" id="100884.GCA_000269565_01407"/>
<proteinExistence type="predicted"/>
<dbReference type="HOGENOM" id="CLU_1967529_0_0_9"/>
<keyword evidence="1" id="KW-0812">Transmembrane</keyword>
<keyword evidence="1" id="KW-1133">Transmembrane helix</keyword>
<accession>E7G6B2</accession>
<dbReference type="AlphaFoldDB" id="E7G6B2"/>
<dbReference type="GeneID" id="78229284"/>
<evidence type="ECO:0000256" key="1">
    <source>
        <dbReference type="SAM" id="Phobius"/>
    </source>
</evidence>
<keyword evidence="3" id="KW-1185">Reference proteome</keyword>
<name>E7G6B2_9FIRM</name>
<sequence length="131" mass="14833">MKRKIIMSVALSLSLLTMLLPWFGGMKGVEEVYGVILLDNPVALTCIILAFVGIWTNFGYNSEIIGSIGMIGIIVMEIYEFMTWHILTISGQFDLNLSIALCYPEFYLALVCIVVTYIIYKYTNKKMNLTQ</sequence>
<reference evidence="2 3" key="1">
    <citation type="submission" date="2010-12" db="EMBL/GenBank/DDBJ databases">
        <title>The Genome Sequence of Coprobacillus sp. strain 29_1.</title>
        <authorList>
            <consortium name="The Broad Institute Genome Sequencing Platform"/>
            <person name="Earl A."/>
            <person name="Ward D."/>
            <person name="Feldgarden M."/>
            <person name="Gevers D."/>
            <person name="Daigneault M."/>
            <person name="Sibley C.D."/>
            <person name="White A."/>
            <person name="Strauss J."/>
            <person name="Allen-Vercoe E."/>
            <person name="Young S.K."/>
            <person name="Zeng Q."/>
            <person name="Gargeya S."/>
            <person name="Fitzgerald M."/>
            <person name="Haas B."/>
            <person name="Abouelleil A."/>
            <person name="Alvarado L."/>
            <person name="Arachchi H.M."/>
            <person name="Berlin A."/>
            <person name="Brown A."/>
            <person name="Chapman S.B."/>
            <person name="Chen Z."/>
            <person name="Dunbar C."/>
            <person name="Freedman E."/>
            <person name="Gearin G."/>
            <person name="Gellesch M."/>
            <person name="Goldberg J."/>
            <person name="Griggs A."/>
            <person name="Gujja S."/>
            <person name="Heilman E."/>
            <person name="Heiman D."/>
            <person name="Howarth C."/>
            <person name="Larson L."/>
            <person name="Lui A."/>
            <person name="MacDonald P.J.P."/>
            <person name="Mehta T."/>
            <person name="Montmayeur A."/>
            <person name="Murphy C."/>
            <person name="Neiman D."/>
            <person name="Pearson M."/>
            <person name="Priest M."/>
            <person name="Roberts A."/>
            <person name="Saif S."/>
            <person name="Shea T."/>
            <person name="Shenoy N."/>
            <person name="Sisk P."/>
            <person name="Stolte C."/>
            <person name="Sykes S."/>
            <person name="White J."/>
            <person name="Yandava C."/>
            <person name="Nusbaum C."/>
            <person name="Birren B."/>
        </authorList>
    </citation>
    <scope>NUCLEOTIDE SEQUENCE [LARGE SCALE GENOMIC DNA]</scope>
    <source>
        <strain evidence="2 3">29_1</strain>
    </source>
</reference>
<dbReference type="EMBL" id="ADKX01000003">
    <property type="protein sequence ID" value="EFW06413.1"/>
    <property type="molecule type" value="Genomic_DNA"/>
</dbReference>
<evidence type="ECO:0000313" key="3">
    <source>
        <dbReference type="Proteomes" id="UP000003157"/>
    </source>
</evidence>
<protein>
    <submittedName>
        <fullName evidence="2">Uncharacterized protein</fullName>
    </submittedName>
</protein>
<feature type="transmembrane region" description="Helical" evidence="1">
    <location>
        <begin position="67"/>
        <end position="86"/>
    </location>
</feature>
<comment type="caution">
    <text evidence="2">The sequence shown here is derived from an EMBL/GenBank/DDBJ whole genome shotgun (WGS) entry which is preliminary data.</text>
</comment>
<dbReference type="eggNOG" id="ENOG5032TJC">
    <property type="taxonomic scope" value="Bacteria"/>
</dbReference>
<feature type="transmembrane region" description="Helical" evidence="1">
    <location>
        <begin position="106"/>
        <end position="123"/>
    </location>
</feature>
<dbReference type="RefSeq" id="WP_008787428.1">
    <property type="nucleotide sequence ID" value="NZ_AKCB01000001.1"/>
</dbReference>
<gene>
    <name evidence="2" type="ORF">HMPREF9488_00300</name>
</gene>
<dbReference type="Proteomes" id="UP000003157">
    <property type="component" value="Unassembled WGS sequence"/>
</dbReference>
<keyword evidence="1" id="KW-0472">Membrane</keyword>
<evidence type="ECO:0000313" key="2">
    <source>
        <dbReference type="EMBL" id="EFW06413.1"/>
    </source>
</evidence>